<gene>
    <name evidence="1" type="ORF">J6TS1_41460</name>
</gene>
<evidence type="ECO:0000313" key="1">
    <source>
        <dbReference type="EMBL" id="GIN98276.1"/>
    </source>
</evidence>
<evidence type="ECO:0000313" key="2">
    <source>
        <dbReference type="Proteomes" id="UP000680670"/>
    </source>
</evidence>
<dbReference type="EMBL" id="BORJ01000013">
    <property type="protein sequence ID" value="GIN98276.1"/>
    <property type="molecule type" value="Genomic_DNA"/>
</dbReference>
<reference evidence="1 2" key="1">
    <citation type="submission" date="2021-03" db="EMBL/GenBank/DDBJ databases">
        <title>Antimicrobial resistance genes in bacteria isolated from Japanese honey, and their potential for conferring macrolide and lincosamide resistance in the American foulbrood pathogen Paenibacillus larvae.</title>
        <authorList>
            <person name="Okamoto M."/>
            <person name="Kumagai M."/>
            <person name="Kanamori H."/>
            <person name="Takamatsu D."/>
        </authorList>
    </citation>
    <scope>NUCLEOTIDE SEQUENCE [LARGE SCALE GENOMIC DNA]</scope>
    <source>
        <strain evidence="1 2">J6TS1</strain>
    </source>
</reference>
<organism evidence="1 2">
    <name type="scientific">Siminovitchia terrae</name>
    <name type="common">Bacillus terrae</name>
    <dbReference type="NCBI Taxonomy" id="1914933"/>
    <lineage>
        <taxon>Bacteria</taxon>
        <taxon>Bacillati</taxon>
        <taxon>Bacillota</taxon>
        <taxon>Bacilli</taxon>
        <taxon>Bacillales</taxon>
        <taxon>Bacillaceae</taxon>
        <taxon>Siminovitchia</taxon>
    </lineage>
</organism>
<sequence>MPIGILFSGGSTPGRIKLKPPADVTDFQREFIELKLDKIWVQIRQGSFDDDCHSS</sequence>
<name>A0ABQ4L328_SIMTE</name>
<protein>
    <submittedName>
        <fullName evidence="1">Uncharacterized protein</fullName>
    </submittedName>
</protein>
<dbReference type="Proteomes" id="UP000680670">
    <property type="component" value="Unassembled WGS sequence"/>
</dbReference>
<keyword evidence="2" id="KW-1185">Reference proteome</keyword>
<accession>A0ABQ4L328</accession>
<proteinExistence type="predicted"/>
<comment type="caution">
    <text evidence="1">The sequence shown here is derived from an EMBL/GenBank/DDBJ whole genome shotgun (WGS) entry which is preliminary data.</text>
</comment>